<dbReference type="RefSeq" id="WP_181872989.1">
    <property type="nucleotide sequence ID" value="NZ_QPJW01000001.1"/>
</dbReference>
<protein>
    <submittedName>
        <fullName evidence="1">Uncharacterized protein</fullName>
    </submittedName>
</protein>
<comment type="caution">
    <text evidence="1">The sequence shown here is derived from an EMBL/GenBank/DDBJ whole genome shotgun (WGS) entry which is preliminary data.</text>
</comment>
<evidence type="ECO:0000313" key="1">
    <source>
        <dbReference type="EMBL" id="RCX22752.1"/>
    </source>
</evidence>
<dbReference type="EMBL" id="QPJW01000001">
    <property type="protein sequence ID" value="RCX22752.1"/>
    <property type="molecule type" value="Genomic_DNA"/>
</dbReference>
<proteinExistence type="predicted"/>
<dbReference type="Proteomes" id="UP000253090">
    <property type="component" value="Unassembled WGS sequence"/>
</dbReference>
<dbReference type="AlphaFoldDB" id="A0A369BMC4"/>
<name>A0A369BMC4_9BACL</name>
<reference evidence="1 2" key="1">
    <citation type="submission" date="2018-07" db="EMBL/GenBank/DDBJ databases">
        <title>Genomic Encyclopedia of Type Strains, Phase III (KMG-III): the genomes of soil and plant-associated and newly described type strains.</title>
        <authorList>
            <person name="Whitman W."/>
        </authorList>
    </citation>
    <scope>NUCLEOTIDE SEQUENCE [LARGE SCALE GENOMIC DNA]</scope>
    <source>
        <strain evidence="1 2">CECT 8333</strain>
    </source>
</reference>
<keyword evidence="2" id="KW-1185">Reference proteome</keyword>
<gene>
    <name evidence="1" type="ORF">DFP94_101335</name>
</gene>
<sequence>MLNDFRELLGQEDLVVLDVCLHNNLHQPEPKRFCYHTTIADFDMDCTVTLELAALRHRRLSPYPDAYASSQHHWIAALSGQVPLLSTARIALNTMMNSEGQMLRMVLVD</sequence>
<evidence type="ECO:0000313" key="2">
    <source>
        <dbReference type="Proteomes" id="UP000253090"/>
    </source>
</evidence>
<organism evidence="1 2">
    <name type="scientific">Fontibacillus phaseoli</name>
    <dbReference type="NCBI Taxonomy" id="1416533"/>
    <lineage>
        <taxon>Bacteria</taxon>
        <taxon>Bacillati</taxon>
        <taxon>Bacillota</taxon>
        <taxon>Bacilli</taxon>
        <taxon>Bacillales</taxon>
        <taxon>Paenibacillaceae</taxon>
        <taxon>Fontibacillus</taxon>
    </lineage>
</organism>
<accession>A0A369BMC4</accession>